<accession>A0A9X0CCH3</accession>
<comment type="caution">
    <text evidence="3">The sequence shown here is derived from an EMBL/GenBank/DDBJ whole genome shotgun (WGS) entry which is preliminary data.</text>
</comment>
<dbReference type="InterPro" id="IPR026093">
    <property type="entry name" value="MGARP"/>
</dbReference>
<name>A0A9X0CCH3_9EURO</name>
<dbReference type="PANTHER" id="PTHR22910:SF6">
    <property type="entry name" value="PROTEIN MGARP"/>
    <property type="match status" value="1"/>
</dbReference>
<feature type="compositionally biased region" description="Basic and acidic residues" evidence="1">
    <location>
        <begin position="371"/>
        <end position="394"/>
    </location>
</feature>
<feature type="domain" description="PWWP" evidence="2">
    <location>
        <begin position="129"/>
        <end position="212"/>
    </location>
</feature>
<feature type="region of interest" description="Disordered" evidence="1">
    <location>
        <begin position="1"/>
        <end position="125"/>
    </location>
</feature>
<gene>
    <name evidence="3" type="ORF">N7463_001116</name>
</gene>
<feature type="compositionally biased region" description="Basic and acidic residues" evidence="1">
    <location>
        <begin position="310"/>
        <end position="322"/>
    </location>
</feature>
<dbReference type="SUPFAM" id="SSF63748">
    <property type="entry name" value="Tudor/PWWP/MBT"/>
    <property type="match status" value="1"/>
</dbReference>
<dbReference type="PANTHER" id="PTHR22910">
    <property type="entry name" value="PROTEIN MGARP"/>
    <property type="match status" value="1"/>
</dbReference>
<dbReference type="OrthoDB" id="62853at2759"/>
<dbReference type="Proteomes" id="UP001149954">
    <property type="component" value="Unassembled WGS sequence"/>
</dbReference>
<protein>
    <recommendedName>
        <fullName evidence="2">PWWP domain-containing protein</fullName>
    </recommendedName>
</protein>
<proteinExistence type="predicted"/>
<feature type="compositionally biased region" description="Low complexity" evidence="1">
    <location>
        <begin position="74"/>
        <end position="96"/>
    </location>
</feature>
<feature type="compositionally biased region" description="Basic and acidic residues" evidence="1">
    <location>
        <begin position="564"/>
        <end position="585"/>
    </location>
</feature>
<dbReference type="EMBL" id="JAPWDS010000001">
    <property type="protein sequence ID" value="KAJ5520663.1"/>
    <property type="molecule type" value="Genomic_DNA"/>
</dbReference>
<dbReference type="InterPro" id="IPR000313">
    <property type="entry name" value="PWWP_dom"/>
</dbReference>
<feature type="compositionally biased region" description="Basic residues" evidence="1">
    <location>
        <begin position="349"/>
        <end position="359"/>
    </location>
</feature>
<feature type="compositionally biased region" description="Basic and acidic residues" evidence="1">
    <location>
        <begin position="535"/>
        <end position="556"/>
    </location>
</feature>
<dbReference type="Pfam" id="PF00855">
    <property type="entry name" value="PWWP"/>
    <property type="match status" value="1"/>
</dbReference>
<feature type="region of interest" description="Disordered" evidence="1">
    <location>
        <begin position="500"/>
        <end position="585"/>
    </location>
</feature>
<dbReference type="PROSITE" id="PS50812">
    <property type="entry name" value="PWWP"/>
    <property type="match status" value="1"/>
</dbReference>
<keyword evidence="4" id="KW-1185">Reference proteome</keyword>
<feature type="compositionally biased region" description="Basic and acidic residues" evidence="1">
    <location>
        <begin position="37"/>
        <end position="71"/>
    </location>
</feature>
<feature type="region of interest" description="Disordered" evidence="1">
    <location>
        <begin position="271"/>
        <end position="402"/>
    </location>
</feature>
<feature type="compositionally biased region" description="Polar residues" evidence="1">
    <location>
        <begin position="97"/>
        <end position="112"/>
    </location>
</feature>
<evidence type="ECO:0000313" key="3">
    <source>
        <dbReference type="EMBL" id="KAJ5520663.1"/>
    </source>
</evidence>
<sequence>MADDTPVFASEGDQPERVAENPDSEKKSEDVTVSQDKPAEPEAATDKKTDAEAEADKPASSDEAPEAKADGETAEAAPADAEAAAPAEANGTPASAKKSSTNRRTSTGATQKLNRKKSQSRITHLDAKPGQTYLARLRSYAPWPAIICDESILPPSLLETRPVTAMQKDGSYKGEYGDDGRRAHERTFPVMFFETNEFAWVPNTNLTPLDPAECKNISEKNKSKSLINAYKVASEGHNLQYFKKLLNDHQAAIEQEEAEFEAQEAEKAAAKAAKEAKKGKRKSKGAETDIEMEDADDSKKSKAPSKKRKKDVETDAEAEKPAKTPKSNTKLKLTTPKAPAEEKKTPASKAKKAPAKKGKAAPAASEEGDSADAKESEKPIDPEELRKKKEKESTRTPFSPDESDQASLYLTVLFLRHKLQKGFISRDQPPKEDEMANMASYFDKLEKHSDLEVSIIRSTKINKVLKMIVKLNSIPRDEEFNFRHRAMNILSSWKNILDADTPGPADKDEKLTANGSKEEDGAETPKQETEEEKEPESKSTKDVDSPMPDADEKAPEPETEEKPEEEKAVEEPAEEKTEEKSEAAA</sequence>
<dbReference type="GO" id="GO:0005739">
    <property type="term" value="C:mitochondrion"/>
    <property type="evidence" value="ECO:0007669"/>
    <property type="project" value="InterPro"/>
</dbReference>
<dbReference type="AlphaFoldDB" id="A0A9X0CCH3"/>
<feature type="compositionally biased region" description="Basic and acidic residues" evidence="1">
    <location>
        <begin position="14"/>
        <end position="30"/>
    </location>
</feature>
<organism evidence="3 4">
    <name type="scientific">Penicillium fimorum</name>
    <dbReference type="NCBI Taxonomy" id="1882269"/>
    <lineage>
        <taxon>Eukaryota</taxon>
        <taxon>Fungi</taxon>
        <taxon>Dikarya</taxon>
        <taxon>Ascomycota</taxon>
        <taxon>Pezizomycotina</taxon>
        <taxon>Eurotiomycetes</taxon>
        <taxon>Eurotiomycetidae</taxon>
        <taxon>Eurotiales</taxon>
        <taxon>Aspergillaceae</taxon>
        <taxon>Penicillium</taxon>
    </lineage>
</organism>
<evidence type="ECO:0000259" key="2">
    <source>
        <dbReference type="PROSITE" id="PS50812"/>
    </source>
</evidence>
<evidence type="ECO:0000256" key="1">
    <source>
        <dbReference type="SAM" id="MobiDB-lite"/>
    </source>
</evidence>
<reference evidence="3" key="1">
    <citation type="submission" date="2022-12" db="EMBL/GenBank/DDBJ databases">
        <authorList>
            <person name="Petersen C."/>
        </authorList>
    </citation>
    <scope>NUCLEOTIDE SEQUENCE</scope>
    <source>
        <strain evidence="3">IBT 29495</strain>
    </source>
</reference>
<dbReference type="SMART" id="SM00293">
    <property type="entry name" value="PWWP"/>
    <property type="match status" value="1"/>
</dbReference>
<reference evidence="3" key="2">
    <citation type="journal article" date="2023" name="IMA Fungus">
        <title>Comparative genomic study of the Penicillium genus elucidates a diverse pangenome and 15 lateral gene transfer events.</title>
        <authorList>
            <person name="Petersen C."/>
            <person name="Sorensen T."/>
            <person name="Nielsen M.R."/>
            <person name="Sondergaard T.E."/>
            <person name="Sorensen J.L."/>
            <person name="Fitzpatrick D.A."/>
            <person name="Frisvad J.C."/>
            <person name="Nielsen K.L."/>
        </authorList>
    </citation>
    <scope>NUCLEOTIDE SEQUENCE</scope>
    <source>
        <strain evidence="3">IBT 29495</strain>
    </source>
</reference>
<dbReference type="Gene3D" id="2.30.30.140">
    <property type="match status" value="1"/>
</dbReference>
<feature type="compositionally biased region" description="Basic and acidic residues" evidence="1">
    <location>
        <begin position="505"/>
        <end position="528"/>
    </location>
</feature>
<evidence type="ECO:0000313" key="4">
    <source>
        <dbReference type="Proteomes" id="UP001149954"/>
    </source>
</evidence>